<reference evidence="5 6" key="1">
    <citation type="submission" date="2023-03" db="EMBL/GenBank/DDBJ databases">
        <title>Genome sequence of Microbacterium sp. KACC 23027.</title>
        <authorList>
            <person name="Kim S."/>
            <person name="Heo J."/>
            <person name="Kwon S.-W."/>
        </authorList>
    </citation>
    <scope>NUCLEOTIDE SEQUENCE [LARGE SCALE GENOMIC DNA]</scope>
    <source>
        <strain evidence="5 6">KACC 23027</strain>
    </source>
</reference>
<keyword evidence="6" id="KW-1185">Reference proteome</keyword>
<name>A0ABY8C226_9MICO</name>
<evidence type="ECO:0000313" key="5">
    <source>
        <dbReference type="EMBL" id="WEG10444.1"/>
    </source>
</evidence>
<evidence type="ECO:0000256" key="1">
    <source>
        <dbReference type="ARBA" id="ARBA00001933"/>
    </source>
</evidence>
<comment type="cofactor">
    <cofactor evidence="1">
        <name>pyridoxal 5'-phosphate</name>
        <dbReference type="ChEBI" id="CHEBI:597326"/>
    </cofactor>
</comment>
<feature type="domain" description="Alanine racemase C-terminal" evidence="4">
    <location>
        <begin position="80"/>
        <end position="207"/>
    </location>
</feature>
<sequence length="208" mass="21333">MPSPRPVRALISLAALAQNARTLSGVADARRDAYGHGLDVCGPVLAEAGLGLWTDDARPAGPIIDPALLWGLPGSGCRPVMSLVGSVLSAKALKTGEGVSYGYTFRADRDTRVALVSGGYAQGVVREIGNRATVRVAGTDAPIVGRVAMDACVIDIGQIDVGRGDDVVFFGEPAAGEPDLGVWTRATGLGAAEIVCLAGLRSAREVRA</sequence>
<proteinExistence type="predicted"/>
<organism evidence="5 6">
    <name type="scientific">Microbacterium horticulturae</name>
    <dbReference type="NCBI Taxonomy" id="3028316"/>
    <lineage>
        <taxon>Bacteria</taxon>
        <taxon>Bacillati</taxon>
        <taxon>Actinomycetota</taxon>
        <taxon>Actinomycetes</taxon>
        <taxon>Micrococcales</taxon>
        <taxon>Microbacteriaceae</taxon>
        <taxon>Microbacterium</taxon>
    </lineage>
</organism>
<dbReference type="PANTHER" id="PTHR30511:SF0">
    <property type="entry name" value="ALANINE RACEMASE, CATABOLIC-RELATED"/>
    <property type="match status" value="1"/>
</dbReference>
<dbReference type="Pfam" id="PF00842">
    <property type="entry name" value="Ala_racemase_C"/>
    <property type="match status" value="1"/>
</dbReference>
<protein>
    <submittedName>
        <fullName evidence="5">Alanine racemase C-terminal domain-containing protein</fullName>
    </submittedName>
</protein>
<keyword evidence="2" id="KW-0663">Pyridoxal phosphate</keyword>
<evidence type="ECO:0000313" key="6">
    <source>
        <dbReference type="Proteomes" id="UP001214553"/>
    </source>
</evidence>
<dbReference type="RefSeq" id="WP_275279809.1">
    <property type="nucleotide sequence ID" value="NZ_CP119108.1"/>
</dbReference>
<evidence type="ECO:0000259" key="4">
    <source>
        <dbReference type="SMART" id="SM01005"/>
    </source>
</evidence>
<dbReference type="InterPro" id="IPR011079">
    <property type="entry name" value="Ala_racemase_C"/>
</dbReference>
<accession>A0ABY8C226</accession>
<dbReference type="Proteomes" id="UP001214553">
    <property type="component" value="Chromosome"/>
</dbReference>
<dbReference type="SUPFAM" id="SSF50621">
    <property type="entry name" value="Alanine racemase C-terminal domain-like"/>
    <property type="match status" value="1"/>
</dbReference>
<evidence type="ECO:0000256" key="3">
    <source>
        <dbReference type="ARBA" id="ARBA00023235"/>
    </source>
</evidence>
<dbReference type="InterPro" id="IPR009006">
    <property type="entry name" value="Ala_racemase/Decarboxylase_C"/>
</dbReference>
<dbReference type="InterPro" id="IPR000821">
    <property type="entry name" value="Ala_racemase"/>
</dbReference>
<dbReference type="Gene3D" id="2.40.37.10">
    <property type="entry name" value="Lyase, Ornithine Decarboxylase, Chain A, domain 1"/>
    <property type="match status" value="1"/>
</dbReference>
<evidence type="ECO:0000256" key="2">
    <source>
        <dbReference type="ARBA" id="ARBA00022898"/>
    </source>
</evidence>
<keyword evidence="3" id="KW-0413">Isomerase</keyword>
<dbReference type="SMART" id="SM01005">
    <property type="entry name" value="Ala_racemase_C"/>
    <property type="match status" value="1"/>
</dbReference>
<dbReference type="PANTHER" id="PTHR30511">
    <property type="entry name" value="ALANINE RACEMASE"/>
    <property type="match status" value="1"/>
</dbReference>
<dbReference type="EMBL" id="CP119108">
    <property type="protein sequence ID" value="WEG10444.1"/>
    <property type="molecule type" value="Genomic_DNA"/>
</dbReference>
<gene>
    <name evidence="5" type="ORF">PU630_07850</name>
</gene>